<name>A0A6G1IXP6_9PLEO</name>
<organism evidence="2 3">
    <name type="scientific">Lentithecium fluviatile CBS 122367</name>
    <dbReference type="NCBI Taxonomy" id="1168545"/>
    <lineage>
        <taxon>Eukaryota</taxon>
        <taxon>Fungi</taxon>
        <taxon>Dikarya</taxon>
        <taxon>Ascomycota</taxon>
        <taxon>Pezizomycotina</taxon>
        <taxon>Dothideomycetes</taxon>
        <taxon>Pleosporomycetidae</taxon>
        <taxon>Pleosporales</taxon>
        <taxon>Massarineae</taxon>
        <taxon>Lentitheciaceae</taxon>
        <taxon>Lentithecium</taxon>
    </lineage>
</organism>
<evidence type="ECO:0000313" key="3">
    <source>
        <dbReference type="Proteomes" id="UP000799291"/>
    </source>
</evidence>
<dbReference type="AlphaFoldDB" id="A0A6G1IXP6"/>
<gene>
    <name evidence="2" type="ORF">K458DRAFT_390314</name>
</gene>
<feature type="region of interest" description="Disordered" evidence="1">
    <location>
        <begin position="77"/>
        <end position="102"/>
    </location>
</feature>
<sequence>MTGRAWIPEGPGLGVQLAVTQTTARAALDEGADCSCDPTMQNQYGRASSIRSVKALPNQVEPSESFGRHVSCADMAAPGAVRESGPDGEASALGQMAKSPVD</sequence>
<accession>A0A6G1IXP6</accession>
<reference evidence="2" key="1">
    <citation type="journal article" date="2020" name="Stud. Mycol.">
        <title>101 Dothideomycetes genomes: a test case for predicting lifestyles and emergence of pathogens.</title>
        <authorList>
            <person name="Haridas S."/>
            <person name="Albert R."/>
            <person name="Binder M."/>
            <person name="Bloem J."/>
            <person name="Labutti K."/>
            <person name="Salamov A."/>
            <person name="Andreopoulos B."/>
            <person name="Baker S."/>
            <person name="Barry K."/>
            <person name="Bills G."/>
            <person name="Bluhm B."/>
            <person name="Cannon C."/>
            <person name="Castanera R."/>
            <person name="Culley D."/>
            <person name="Daum C."/>
            <person name="Ezra D."/>
            <person name="Gonzalez J."/>
            <person name="Henrissat B."/>
            <person name="Kuo A."/>
            <person name="Liang C."/>
            <person name="Lipzen A."/>
            <person name="Lutzoni F."/>
            <person name="Magnuson J."/>
            <person name="Mondo S."/>
            <person name="Nolan M."/>
            <person name="Ohm R."/>
            <person name="Pangilinan J."/>
            <person name="Park H.-J."/>
            <person name="Ramirez L."/>
            <person name="Alfaro M."/>
            <person name="Sun H."/>
            <person name="Tritt A."/>
            <person name="Yoshinaga Y."/>
            <person name="Zwiers L.-H."/>
            <person name="Turgeon B."/>
            <person name="Goodwin S."/>
            <person name="Spatafora J."/>
            <person name="Crous P."/>
            <person name="Grigoriev I."/>
        </authorList>
    </citation>
    <scope>NUCLEOTIDE SEQUENCE</scope>
    <source>
        <strain evidence="2">CBS 122367</strain>
    </source>
</reference>
<dbReference type="EMBL" id="MU005585">
    <property type="protein sequence ID" value="KAF2683036.1"/>
    <property type="molecule type" value="Genomic_DNA"/>
</dbReference>
<proteinExistence type="predicted"/>
<dbReference type="Proteomes" id="UP000799291">
    <property type="component" value="Unassembled WGS sequence"/>
</dbReference>
<protein>
    <submittedName>
        <fullName evidence="2">Uncharacterized protein</fullName>
    </submittedName>
</protein>
<evidence type="ECO:0000256" key="1">
    <source>
        <dbReference type="SAM" id="MobiDB-lite"/>
    </source>
</evidence>
<keyword evidence="3" id="KW-1185">Reference proteome</keyword>
<evidence type="ECO:0000313" key="2">
    <source>
        <dbReference type="EMBL" id="KAF2683036.1"/>
    </source>
</evidence>